<proteinExistence type="predicted"/>
<evidence type="ECO:0000313" key="1">
    <source>
        <dbReference type="EMBL" id="PWN29350.1"/>
    </source>
</evidence>
<dbReference type="EMBL" id="KZ819663">
    <property type="protein sequence ID" value="PWN29350.1"/>
    <property type="molecule type" value="Genomic_DNA"/>
</dbReference>
<dbReference type="AlphaFoldDB" id="A0A316UVM8"/>
<protein>
    <submittedName>
        <fullName evidence="1">Uncharacterized protein</fullName>
    </submittedName>
</protein>
<name>A0A316UVM8_9BASI</name>
<reference evidence="1 2" key="1">
    <citation type="journal article" date="2018" name="Mol. Biol. Evol.">
        <title>Broad Genomic Sampling Reveals a Smut Pathogenic Ancestry of the Fungal Clade Ustilaginomycotina.</title>
        <authorList>
            <person name="Kijpornyongpan T."/>
            <person name="Mondo S.J."/>
            <person name="Barry K."/>
            <person name="Sandor L."/>
            <person name="Lee J."/>
            <person name="Lipzen A."/>
            <person name="Pangilinan J."/>
            <person name="LaButti K."/>
            <person name="Hainaut M."/>
            <person name="Henrissat B."/>
            <person name="Grigoriev I.V."/>
            <person name="Spatafora J.W."/>
            <person name="Aime M.C."/>
        </authorList>
    </citation>
    <scope>NUCLEOTIDE SEQUENCE [LARGE SCALE GENOMIC DNA]</scope>
    <source>
        <strain evidence="1 2">MCA 5214</strain>
    </source>
</reference>
<sequence>MRESSMGGNLAGRGREQMGDGEVGWRGWMFGCASALARAGKLRGNQHPTRLAFAGRHKGG</sequence>
<dbReference type="RefSeq" id="XP_025363962.1">
    <property type="nucleotide sequence ID" value="XM_025503185.1"/>
</dbReference>
<evidence type="ECO:0000313" key="2">
    <source>
        <dbReference type="Proteomes" id="UP000245884"/>
    </source>
</evidence>
<keyword evidence="2" id="KW-1185">Reference proteome</keyword>
<dbReference type="Proteomes" id="UP000245884">
    <property type="component" value="Unassembled WGS sequence"/>
</dbReference>
<dbReference type="GeneID" id="37025008"/>
<gene>
    <name evidence="1" type="ORF">BDZ90DRAFT_106248</name>
</gene>
<accession>A0A316UVM8</accession>
<organism evidence="1 2">
    <name type="scientific">Jaminaea rosea</name>
    <dbReference type="NCBI Taxonomy" id="1569628"/>
    <lineage>
        <taxon>Eukaryota</taxon>
        <taxon>Fungi</taxon>
        <taxon>Dikarya</taxon>
        <taxon>Basidiomycota</taxon>
        <taxon>Ustilaginomycotina</taxon>
        <taxon>Exobasidiomycetes</taxon>
        <taxon>Microstromatales</taxon>
        <taxon>Microstromatales incertae sedis</taxon>
        <taxon>Jaminaea</taxon>
    </lineage>
</organism>